<reference evidence="1" key="1">
    <citation type="submission" date="2020-06" db="EMBL/GenBank/DDBJ databases">
        <authorList>
            <person name="Li T."/>
            <person name="Hu X."/>
            <person name="Zhang T."/>
            <person name="Song X."/>
            <person name="Zhang H."/>
            <person name="Dai N."/>
            <person name="Sheng W."/>
            <person name="Hou X."/>
            <person name="Wei L."/>
        </authorList>
    </citation>
    <scope>NUCLEOTIDE SEQUENCE</scope>
    <source>
        <strain evidence="1">G02</strain>
        <tissue evidence="1">Leaf</tissue>
    </source>
</reference>
<sequence length="77" mass="8571">MVEMKSRESEILQGCATKQPNQKETLGEVYRAIDTHLSKMDPQLQVQKDAFIPSGRGQQVVSDFECSAPCLNANQES</sequence>
<organism evidence="1">
    <name type="scientific">Sesamum radiatum</name>
    <name type="common">Black benniseed</name>
    <dbReference type="NCBI Taxonomy" id="300843"/>
    <lineage>
        <taxon>Eukaryota</taxon>
        <taxon>Viridiplantae</taxon>
        <taxon>Streptophyta</taxon>
        <taxon>Embryophyta</taxon>
        <taxon>Tracheophyta</taxon>
        <taxon>Spermatophyta</taxon>
        <taxon>Magnoliopsida</taxon>
        <taxon>eudicotyledons</taxon>
        <taxon>Gunneridae</taxon>
        <taxon>Pentapetalae</taxon>
        <taxon>asterids</taxon>
        <taxon>lamiids</taxon>
        <taxon>Lamiales</taxon>
        <taxon>Pedaliaceae</taxon>
        <taxon>Sesamum</taxon>
    </lineage>
</organism>
<name>A0AAW2T6M0_SESRA</name>
<proteinExistence type="predicted"/>
<protein>
    <submittedName>
        <fullName evidence="1">Uncharacterized protein</fullName>
    </submittedName>
</protein>
<gene>
    <name evidence="1" type="ORF">Sradi_2369500</name>
</gene>
<accession>A0AAW2T6M0</accession>
<dbReference type="EMBL" id="JACGWJ010000009">
    <property type="protein sequence ID" value="KAL0400262.1"/>
    <property type="molecule type" value="Genomic_DNA"/>
</dbReference>
<dbReference type="AlphaFoldDB" id="A0AAW2T6M0"/>
<comment type="caution">
    <text evidence="1">The sequence shown here is derived from an EMBL/GenBank/DDBJ whole genome shotgun (WGS) entry which is preliminary data.</text>
</comment>
<evidence type="ECO:0000313" key="1">
    <source>
        <dbReference type="EMBL" id="KAL0400262.1"/>
    </source>
</evidence>
<reference evidence="1" key="2">
    <citation type="journal article" date="2024" name="Plant">
        <title>Genomic evolution and insights into agronomic trait innovations of Sesamum species.</title>
        <authorList>
            <person name="Miao H."/>
            <person name="Wang L."/>
            <person name="Qu L."/>
            <person name="Liu H."/>
            <person name="Sun Y."/>
            <person name="Le M."/>
            <person name="Wang Q."/>
            <person name="Wei S."/>
            <person name="Zheng Y."/>
            <person name="Lin W."/>
            <person name="Duan Y."/>
            <person name="Cao H."/>
            <person name="Xiong S."/>
            <person name="Wang X."/>
            <person name="Wei L."/>
            <person name="Li C."/>
            <person name="Ma Q."/>
            <person name="Ju M."/>
            <person name="Zhao R."/>
            <person name="Li G."/>
            <person name="Mu C."/>
            <person name="Tian Q."/>
            <person name="Mei H."/>
            <person name="Zhang T."/>
            <person name="Gao T."/>
            <person name="Zhang H."/>
        </authorList>
    </citation>
    <scope>NUCLEOTIDE SEQUENCE</scope>
    <source>
        <strain evidence="1">G02</strain>
    </source>
</reference>